<dbReference type="SUPFAM" id="SSF55781">
    <property type="entry name" value="GAF domain-like"/>
    <property type="match status" value="1"/>
</dbReference>
<dbReference type="EC" id="3.1.3.16" evidence="5"/>
<dbReference type="SMART" id="SM00065">
    <property type="entry name" value="GAF"/>
    <property type="match status" value="1"/>
</dbReference>
<dbReference type="Pfam" id="PF07228">
    <property type="entry name" value="SpoIIE"/>
    <property type="match status" value="1"/>
</dbReference>
<gene>
    <name evidence="5" type="ORF">ACFQGO_02100</name>
</gene>
<proteinExistence type="predicted"/>
<evidence type="ECO:0000313" key="6">
    <source>
        <dbReference type="Proteomes" id="UP001596112"/>
    </source>
</evidence>
<comment type="caution">
    <text evidence="5">The sequence shown here is derived from an EMBL/GenBank/DDBJ whole genome shotgun (WGS) entry which is preliminary data.</text>
</comment>
<dbReference type="InterPro" id="IPR036457">
    <property type="entry name" value="PPM-type-like_dom_sf"/>
</dbReference>
<dbReference type="InterPro" id="IPR052016">
    <property type="entry name" value="Bact_Sigma-Reg"/>
</dbReference>
<keyword evidence="6" id="KW-1185">Reference proteome</keyword>
<sequence>MRLDEQLIEIAEKLRELATAKDRLQGLLDAVLALSREGDLRSVLRRFVATAMDLTGARYGALGVLDPSGEELEQFITVGLSPSQRADLAGIVFPRGRGVLGHLIRDPRPLRVDDIASHPASVGFPPGHPPMRTLLGVAISVRGTIYGDLYLSERRDGRCFDREDEDIVVTLAGTAGVAIENIRLLEQVRGSAEHFQRLLLPTLPDLHPFTGAAVYRPATAPGHLGGDWYDAIWLPDNACAAVIGDVVGHDLCAAAAMAQTRSMLRALVYDRLTPPSAVLRRLDRALQALTDMPVTTACLARVEPAEDGWTLHWSTAGHLPPLLVTPDGHPSFLHAEPGLPLAVSTEQGRPDHTRHLAPESTVVFYTDGLIEHPGHTVDHDMARLAELATACIGLPLQDFVDTLADRHPSDGHDDMAVLALRTPESTTG</sequence>
<feature type="domain" description="PPM-type phosphatase" evidence="4">
    <location>
        <begin position="209"/>
        <end position="422"/>
    </location>
</feature>
<dbReference type="PANTHER" id="PTHR43156:SF2">
    <property type="entry name" value="STAGE II SPORULATION PROTEIN E"/>
    <property type="match status" value="1"/>
</dbReference>
<organism evidence="5 6">
    <name type="scientific">Streptomyces heilongjiangensis</name>
    <dbReference type="NCBI Taxonomy" id="945052"/>
    <lineage>
        <taxon>Bacteria</taxon>
        <taxon>Bacillati</taxon>
        <taxon>Actinomycetota</taxon>
        <taxon>Actinomycetes</taxon>
        <taxon>Kitasatosporales</taxon>
        <taxon>Streptomycetaceae</taxon>
        <taxon>Streptomyces</taxon>
    </lineage>
</organism>
<evidence type="ECO:0000256" key="1">
    <source>
        <dbReference type="ARBA" id="ARBA00022801"/>
    </source>
</evidence>
<dbReference type="InterPro" id="IPR029016">
    <property type="entry name" value="GAF-like_dom_sf"/>
</dbReference>
<evidence type="ECO:0000259" key="3">
    <source>
        <dbReference type="SMART" id="SM00065"/>
    </source>
</evidence>
<reference evidence="6" key="1">
    <citation type="journal article" date="2019" name="Int. J. Syst. Evol. Microbiol.">
        <title>The Global Catalogue of Microorganisms (GCM) 10K type strain sequencing project: providing services to taxonomists for standard genome sequencing and annotation.</title>
        <authorList>
            <consortium name="The Broad Institute Genomics Platform"/>
            <consortium name="The Broad Institute Genome Sequencing Center for Infectious Disease"/>
            <person name="Wu L."/>
            <person name="Ma J."/>
        </authorList>
    </citation>
    <scope>NUCLEOTIDE SEQUENCE [LARGE SCALE GENOMIC DNA]</scope>
    <source>
        <strain evidence="6">JCM 9918</strain>
    </source>
</reference>
<dbReference type="InterPro" id="IPR001932">
    <property type="entry name" value="PPM-type_phosphatase-like_dom"/>
</dbReference>
<dbReference type="Gene3D" id="3.30.450.40">
    <property type="match status" value="1"/>
</dbReference>
<protein>
    <submittedName>
        <fullName evidence="5">PP2C family protein-serine/threonine phosphatase</fullName>
        <ecNumber evidence="5">3.1.3.16</ecNumber>
    </submittedName>
</protein>
<name>A0ABW1B0E9_9ACTN</name>
<dbReference type="PANTHER" id="PTHR43156">
    <property type="entry name" value="STAGE II SPORULATION PROTEIN E-RELATED"/>
    <property type="match status" value="1"/>
</dbReference>
<dbReference type="EMBL" id="JBHSNZ010000001">
    <property type="protein sequence ID" value="MFC5806316.1"/>
    <property type="molecule type" value="Genomic_DNA"/>
</dbReference>
<evidence type="ECO:0000259" key="4">
    <source>
        <dbReference type="SMART" id="SM00331"/>
    </source>
</evidence>
<dbReference type="InterPro" id="IPR003018">
    <property type="entry name" value="GAF"/>
</dbReference>
<accession>A0ABW1B0E9</accession>
<keyword evidence="2" id="KW-0175">Coiled coil</keyword>
<dbReference type="Proteomes" id="UP001596112">
    <property type="component" value="Unassembled WGS sequence"/>
</dbReference>
<dbReference type="GO" id="GO:0004722">
    <property type="term" value="F:protein serine/threonine phosphatase activity"/>
    <property type="evidence" value="ECO:0007669"/>
    <property type="project" value="UniProtKB-EC"/>
</dbReference>
<feature type="domain" description="GAF" evidence="3">
    <location>
        <begin position="39"/>
        <end position="189"/>
    </location>
</feature>
<dbReference type="RefSeq" id="WP_272168638.1">
    <property type="nucleotide sequence ID" value="NZ_JAQOSL010000004.1"/>
</dbReference>
<dbReference type="SUPFAM" id="SSF81606">
    <property type="entry name" value="PP2C-like"/>
    <property type="match status" value="1"/>
</dbReference>
<evidence type="ECO:0000313" key="5">
    <source>
        <dbReference type="EMBL" id="MFC5806316.1"/>
    </source>
</evidence>
<feature type="coiled-coil region" evidence="2">
    <location>
        <begin position="3"/>
        <end position="37"/>
    </location>
</feature>
<evidence type="ECO:0000256" key="2">
    <source>
        <dbReference type="SAM" id="Coils"/>
    </source>
</evidence>
<dbReference type="Gene3D" id="3.60.40.10">
    <property type="entry name" value="PPM-type phosphatase domain"/>
    <property type="match status" value="1"/>
</dbReference>
<keyword evidence="1 5" id="KW-0378">Hydrolase</keyword>
<dbReference type="Pfam" id="PF13185">
    <property type="entry name" value="GAF_2"/>
    <property type="match status" value="1"/>
</dbReference>
<dbReference type="SMART" id="SM00331">
    <property type="entry name" value="PP2C_SIG"/>
    <property type="match status" value="1"/>
</dbReference>